<evidence type="ECO:0000313" key="2">
    <source>
        <dbReference type="Proteomes" id="UP000593564"/>
    </source>
</evidence>
<evidence type="ECO:0000313" key="1">
    <source>
        <dbReference type="EMBL" id="KAF5950369.1"/>
    </source>
</evidence>
<organism evidence="1 2">
    <name type="scientific">Camellia sinensis</name>
    <name type="common">Tea plant</name>
    <name type="synonym">Thea sinensis</name>
    <dbReference type="NCBI Taxonomy" id="4442"/>
    <lineage>
        <taxon>Eukaryota</taxon>
        <taxon>Viridiplantae</taxon>
        <taxon>Streptophyta</taxon>
        <taxon>Embryophyta</taxon>
        <taxon>Tracheophyta</taxon>
        <taxon>Spermatophyta</taxon>
        <taxon>Magnoliopsida</taxon>
        <taxon>eudicotyledons</taxon>
        <taxon>Gunneridae</taxon>
        <taxon>Pentapetalae</taxon>
        <taxon>asterids</taxon>
        <taxon>Ericales</taxon>
        <taxon>Theaceae</taxon>
        <taxon>Camellia</taxon>
    </lineage>
</organism>
<dbReference type="EMBL" id="JACBKZ010000005">
    <property type="protein sequence ID" value="KAF5950369.1"/>
    <property type="molecule type" value="Genomic_DNA"/>
</dbReference>
<dbReference type="AlphaFoldDB" id="A0A7J7HCC1"/>
<name>A0A7J7HCC1_CAMSI</name>
<accession>A0A7J7HCC1</accession>
<comment type="caution">
    <text evidence="1">The sequence shown here is derived from an EMBL/GenBank/DDBJ whole genome shotgun (WGS) entry which is preliminary data.</text>
</comment>
<dbReference type="Proteomes" id="UP000593564">
    <property type="component" value="Unassembled WGS sequence"/>
</dbReference>
<reference evidence="2" key="1">
    <citation type="journal article" date="2020" name="Nat. Commun.">
        <title>Genome assembly of wild tea tree DASZ reveals pedigree and selection history of tea varieties.</title>
        <authorList>
            <person name="Zhang W."/>
            <person name="Zhang Y."/>
            <person name="Qiu H."/>
            <person name="Guo Y."/>
            <person name="Wan H."/>
            <person name="Zhang X."/>
            <person name="Scossa F."/>
            <person name="Alseekh S."/>
            <person name="Zhang Q."/>
            <person name="Wang P."/>
            <person name="Xu L."/>
            <person name="Schmidt M.H."/>
            <person name="Jia X."/>
            <person name="Li D."/>
            <person name="Zhu A."/>
            <person name="Guo F."/>
            <person name="Chen W."/>
            <person name="Ni D."/>
            <person name="Usadel B."/>
            <person name="Fernie A.R."/>
            <person name="Wen W."/>
        </authorList>
    </citation>
    <scope>NUCLEOTIDE SEQUENCE [LARGE SCALE GENOMIC DNA]</scope>
    <source>
        <strain evidence="2">cv. G240</strain>
    </source>
</reference>
<sequence>MTRYSSDTFQHLDRHKTHYKFLTSAWILVLLVLQKNEKKPFMDNMIISLNNSNASSSGGSIDMRLNDIDPNFERVKGLKEKDNVQKSGGRLKPWHEKIGKRTKVVSRPYITQEISVDLTVQTPMKAPSYLDKDEFVNFFSNSQPPPQN</sequence>
<reference evidence="1 2" key="2">
    <citation type="submission" date="2020-07" db="EMBL/GenBank/DDBJ databases">
        <title>Genome assembly of wild tea tree DASZ reveals pedigree and selection history of tea varieties.</title>
        <authorList>
            <person name="Zhang W."/>
        </authorList>
    </citation>
    <scope>NUCLEOTIDE SEQUENCE [LARGE SCALE GENOMIC DNA]</scope>
    <source>
        <strain evidence="2">cv. G240</strain>
        <tissue evidence="1">Leaf</tissue>
    </source>
</reference>
<protein>
    <submittedName>
        <fullName evidence="1">Uncharacterized protein</fullName>
    </submittedName>
</protein>
<keyword evidence="2" id="KW-1185">Reference proteome</keyword>
<proteinExistence type="predicted"/>
<gene>
    <name evidence="1" type="ORF">HYC85_012362</name>
</gene>